<reference evidence="3" key="1">
    <citation type="journal article" date="2019" name="Int. J. Syst. Evol. Microbiol.">
        <title>The Global Catalogue of Microorganisms (GCM) 10K type strain sequencing project: providing services to taxonomists for standard genome sequencing and annotation.</title>
        <authorList>
            <consortium name="The Broad Institute Genomics Platform"/>
            <consortium name="The Broad Institute Genome Sequencing Center for Infectious Disease"/>
            <person name="Wu L."/>
            <person name="Ma J."/>
        </authorList>
    </citation>
    <scope>NUCLEOTIDE SEQUENCE [LARGE SCALE GENOMIC DNA]</scope>
    <source>
        <strain evidence="3">CCM 7435</strain>
    </source>
</reference>
<protein>
    <recommendedName>
        <fullName evidence="4">MFS transporter</fullName>
    </recommendedName>
</protein>
<proteinExistence type="predicted"/>
<feature type="transmembrane region" description="Helical" evidence="1">
    <location>
        <begin position="280"/>
        <end position="297"/>
    </location>
</feature>
<evidence type="ECO:0000256" key="1">
    <source>
        <dbReference type="SAM" id="Phobius"/>
    </source>
</evidence>
<dbReference type="Gene3D" id="1.20.1250.20">
    <property type="entry name" value="MFS general substrate transporter like domains"/>
    <property type="match status" value="1"/>
</dbReference>
<dbReference type="Proteomes" id="UP001597299">
    <property type="component" value="Unassembled WGS sequence"/>
</dbReference>
<evidence type="ECO:0000313" key="2">
    <source>
        <dbReference type="EMBL" id="MFD2141599.1"/>
    </source>
</evidence>
<keyword evidence="1" id="KW-1133">Transmembrane helix</keyword>
<feature type="transmembrane region" description="Helical" evidence="1">
    <location>
        <begin position="363"/>
        <end position="383"/>
    </location>
</feature>
<sequence>MRHTSSAAAARAETPPGGLRVAMLLALLAMAGPLYIDIMPSIVAALRSEYGLGAAQAGFVAASNGYGSTLGALLALFIVPRLPWRPLAVALLVALVAADVATTLVRSYEALVAVRATHGVIGGLLVGLCYALIARTTDPRQGFGILFVFHFGFGGLGVFASTFLAPYMTHGVVFLVLAAFGVLALLVIPWLPALEAPAQPAGRADAAPARLPARSLMRIGGLFLFQAANLGLGAFLIGIGADLGHAAAFSGAAVGFGLWAGVPGALAMLVLSRAFGWRPMVPIVLAAGLSKALIGLGHDPAMFAGAVAAVFLTMAMALPYAFALCAEGDSSGRSAVLAGFASKLGLSTGPAIGGLVYAFGAQALIATSIAAVAAAAALFALSLRPQAIRQPA</sequence>
<keyword evidence="1" id="KW-0472">Membrane</keyword>
<dbReference type="InterPro" id="IPR036259">
    <property type="entry name" value="MFS_trans_sf"/>
</dbReference>
<feature type="transmembrane region" description="Helical" evidence="1">
    <location>
        <begin position="86"/>
        <end position="105"/>
    </location>
</feature>
<feature type="transmembrane region" description="Helical" evidence="1">
    <location>
        <begin position="171"/>
        <end position="194"/>
    </location>
</feature>
<comment type="caution">
    <text evidence="2">The sequence shown here is derived from an EMBL/GenBank/DDBJ whole genome shotgun (WGS) entry which is preliminary data.</text>
</comment>
<gene>
    <name evidence="2" type="ORF">ACFSNC_14400</name>
</gene>
<feature type="transmembrane region" description="Helical" evidence="1">
    <location>
        <begin position="303"/>
        <end position="323"/>
    </location>
</feature>
<dbReference type="SUPFAM" id="SSF103473">
    <property type="entry name" value="MFS general substrate transporter"/>
    <property type="match status" value="1"/>
</dbReference>
<feature type="transmembrane region" description="Helical" evidence="1">
    <location>
        <begin position="58"/>
        <end position="79"/>
    </location>
</feature>
<keyword evidence="3" id="KW-1185">Reference proteome</keyword>
<evidence type="ECO:0000313" key="3">
    <source>
        <dbReference type="Proteomes" id="UP001597299"/>
    </source>
</evidence>
<accession>A0ABW4YZE0</accession>
<feature type="transmembrane region" description="Helical" evidence="1">
    <location>
        <begin position="335"/>
        <end position="357"/>
    </location>
</feature>
<dbReference type="RefSeq" id="WP_213352716.1">
    <property type="nucleotide sequence ID" value="NZ_JAHBGB010000027.1"/>
</dbReference>
<feature type="transmembrane region" description="Helical" evidence="1">
    <location>
        <begin position="145"/>
        <end position="165"/>
    </location>
</feature>
<name>A0ABW4YZE0_9HYPH</name>
<evidence type="ECO:0008006" key="4">
    <source>
        <dbReference type="Google" id="ProtNLM"/>
    </source>
</evidence>
<feature type="transmembrane region" description="Helical" evidence="1">
    <location>
        <begin position="247"/>
        <end position="271"/>
    </location>
</feature>
<keyword evidence="1" id="KW-0812">Transmembrane</keyword>
<feature type="transmembrane region" description="Helical" evidence="1">
    <location>
        <begin position="111"/>
        <end position="133"/>
    </location>
</feature>
<organism evidence="2 3">
    <name type="scientific">Ancylobacter oerskovii</name>
    <dbReference type="NCBI Taxonomy" id="459519"/>
    <lineage>
        <taxon>Bacteria</taxon>
        <taxon>Pseudomonadati</taxon>
        <taxon>Pseudomonadota</taxon>
        <taxon>Alphaproteobacteria</taxon>
        <taxon>Hyphomicrobiales</taxon>
        <taxon>Xanthobacteraceae</taxon>
        <taxon>Ancylobacter</taxon>
    </lineage>
</organism>
<feature type="transmembrane region" description="Helical" evidence="1">
    <location>
        <begin position="21"/>
        <end position="46"/>
    </location>
</feature>
<feature type="transmembrane region" description="Helical" evidence="1">
    <location>
        <begin position="215"/>
        <end position="241"/>
    </location>
</feature>
<dbReference type="EMBL" id="JBHUHD010000001">
    <property type="protein sequence ID" value="MFD2141599.1"/>
    <property type="molecule type" value="Genomic_DNA"/>
</dbReference>